<gene>
    <name evidence="4" type="ORF">AMATHDRAFT_80477</name>
</gene>
<evidence type="ECO:0000259" key="3">
    <source>
        <dbReference type="PROSITE" id="PS50172"/>
    </source>
</evidence>
<feature type="domain" description="BRCT" evidence="3">
    <location>
        <begin position="51"/>
        <end position="125"/>
    </location>
</feature>
<keyword evidence="5" id="KW-1185">Reference proteome</keyword>
<feature type="domain" description="BRCT" evidence="3">
    <location>
        <begin position="142"/>
        <end position="240"/>
    </location>
</feature>
<dbReference type="CDD" id="cd00027">
    <property type="entry name" value="BRCT"/>
    <property type="match status" value="1"/>
</dbReference>
<protein>
    <recommendedName>
        <fullName evidence="3">BRCT domain-containing protein</fullName>
    </recommendedName>
</protein>
<name>A0A2A9NP53_9AGAR</name>
<dbReference type="EMBL" id="KZ301992">
    <property type="protein sequence ID" value="PFH51104.1"/>
    <property type="molecule type" value="Genomic_DNA"/>
</dbReference>
<feature type="compositionally biased region" description="Pro residues" evidence="2">
    <location>
        <begin position="664"/>
        <end position="673"/>
    </location>
</feature>
<dbReference type="Proteomes" id="UP000242287">
    <property type="component" value="Unassembled WGS sequence"/>
</dbReference>
<dbReference type="PROSITE" id="PS50172">
    <property type="entry name" value="BRCT"/>
    <property type="match status" value="4"/>
</dbReference>
<feature type="compositionally biased region" description="Low complexity" evidence="2">
    <location>
        <begin position="921"/>
        <end position="932"/>
    </location>
</feature>
<evidence type="ECO:0000313" key="4">
    <source>
        <dbReference type="EMBL" id="PFH51104.1"/>
    </source>
</evidence>
<dbReference type="OrthoDB" id="251770at2759"/>
<feature type="region of interest" description="Disordered" evidence="2">
    <location>
        <begin position="887"/>
        <end position="932"/>
    </location>
</feature>
<dbReference type="PANTHER" id="PTHR13561:SF20">
    <property type="entry name" value="DNA TOPOISOMERASE 2-BINDING PROTEIN 1"/>
    <property type="match status" value="1"/>
</dbReference>
<evidence type="ECO:0000256" key="2">
    <source>
        <dbReference type="SAM" id="MobiDB-lite"/>
    </source>
</evidence>
<feature type="region of interest" description="Disordered" evidence="2">
    <location>
        <begin position="253"/>
        <end position="281"/>
    </location>
</feature>
<dbReference type="InterPro" id="IPR001357">
    <property type="entry name" value="BRCT_dom"/>
</dbReference>
<evidence type="ECO:0000256" key="1">
    <source>
        <dbReference type="ARBA" id="ARBA00022737"/>
    </source>
</evidence>
<feature type="domain" description="BRCT" evidence="3">
    <location>
        <begin position="528"/>
        <end position="593"/>
    </location>
</feature>
<dbReference type="GO" id="GO:0033314">
    <property type="term" value="P:mitotic DNA replication checkpoint signaling"/>
    <property type="evidence" value="ECO:0007669"/>
    <property type="project" value="TreeGrafter"/>
</dbReference>
<feature type="compositionally biased region" description="Basic and acidic residues" evidence="2">
    <location>
        <begin position="788"/>
        <end position="802"/>
    </location>
</feature>
<keyword evidence="1" id="KW-0677">Repeat</keyword>
<feature type="region of interest" description="Disordered" evidence="2">
    <location>
        <begin position="604"/>
        <end position="760"/>
    </location>
</feature>
<proteinExistence type="predicted"/>
<dbReference type="CDD" id="cd17731">
    <property type="entry name" value="BRCT_TopBP1_rpt2_like"/>
    <property type="match status" value="1"/>
</dbReference>
<feature type="compositionally biased region" description="Basic residues" evidence="2">
    <location>
        <begin position="910"/>
        <end position="920"/>
    </location>
</feature>
<feature type="domain" description="BRCT" evidence="3">
    <location>
        <begin position="406"/>
        <end position="497"/>
    </location>
</feature>
<dbReference type="AlphaFoldDB" id="A0A2A9NP53"/>
<accession>A0A2A9NP53</accession>
<dbReference type="SUPFAM" id="SSF52113">
    <property type="entry name" value="BRCT domain"/>
    <property type="match status" value="3"/>
</dbReference>
<dbReference type="InterPro" id="IPR036420">
    <property type="entry name" value="BRCT_dom_sf"/>
</dbReference>
<dbReference type="PANTHER" id="PTHR13561">
    <property type="entry name" value="DNA REPLICATION REGULATOR DPB11-RELATED"/>
    <property type="match status" value="1"/>
</dbReference>
<dbReference type="Pfam" id="PF00533">
    <property type="entry name" value="BRCT"/>
    <property type="match status" value="2"/>
</dbReference>
<organism evidence="4 5">
    <name type="scientific">Amanita thiersii Skay4041</name>
    <dbReference type="NCBI Taxonomy" id="703135"/>
    <lineage>
        <taxon>Eukaryota</taxon>
        <taxon>Fungi</taxon>
        <taxon>Dikarya</taxon>
        <taxon>Basidiomycota</taxon>
        <taxon>Agaricomycotina</taxon>
        <taxon>Agaricomycetes</taxon>
        <taxon>Agaricomycetidae</taxon>
        <taxon>Agaricales</taxon>
        <taxon>Pluteineae</taxon>
        <taxon>Amanitaceae</taxon>
        <taxon>Amanita</taxon>
    </lineage>
</organism>
<evidence type="ECO:0000313" key="5">
    <source>
        <dbReference type="Proteomes" id="UP000242287"/>
    </source>
</evidence>
<dbReference type="Pfam" id="PF12738">
    <property type="entry name" value="PTCB-BRCT"/>
    <property type="match status" value="1"/>
</dbReference>
<feature type="region of interest" description="Disordered" evidence="2">
    <location>
        <begin position="1"/>
        <end position="32"/>
    </location>
</feature>
<sequence>MRRRGNKSHKVPNVKLRPAQPTPTATTSRPIPEDESMCWAQETQEASLVDPCPRPFKGVSVCATGIPDKLSLFRQALELGATSTSALTDRVTHLIATEHGGAKYWCAVERQVPVMKPSWITESYEIWLRGDDVDLNKSIAAHKLPAFSGLVLSLSGSFDDAKRADIKKRVAQHDGKYLENLERPIRITHILCSSNEETDKIRYARRFTQRGEANIRLVWEEWFWDSVDFGGRMNEDQYDIQNPRPKRRTLLVEATPPPSIPSRPSNASPSDPLPPTPLPNADDDDIIACVAHRPAVTLQIWGNLLKRRGYEVVGGKMVKGPSAQKQVPPDMQPAITDTENVGGDTHKAKSVISTFRRANSFAPVNDALENASQRVLPFRRTMSMAAVQSAASQAGNGAEAGPSTIHPRGIFSGLRFRVLGEARTVTVRNAIEQAGGVWATEMEMDEGEDYIIVRLVSGSKIYREEPDIAQRIKYRTECWLERCLFEERLCPYEDHITFVPLSIQIPILGTENIIMSFSGLDQSEICWLTRLLRALGIQLAPAFSRRTTHLLCPSGTGLKFEKACEWGIPVVNRDWLAAIATSGSVLPVSKYLVKQGVANEQLIAEDTTHTSRKGKGKATESPSDLGDTENGTTKVNLLRPPRKENSLPSRTTQVTKQVAERHVPPPTQPPEPPNSNRVSFGKPTTLLGVGVTPSTPPRPSAALRNKDSSLSRQPTVPVDYETARETVPQSDDLPPDEEIVAPPVPSSKTPSPMKIPRSGSSTSLVSVAIDIEATKALQESIASLLGKRQGDEDTHHDKERTGKRPRPRRIMSKQSSTSSLDMANVHLASEPDPPFNKPLNEYDPFAEDAMEDTTIQGNITRIMYEDPGQADERKRLMSLLTNSNSPLNLDVEMTGPGEAVQTRGTGHGKSQLRTRTRRSTRVAAAASAGSSC</sequence>
<feature type="compositionally biased region" description="Basic residues" evidence="2">
    <location>
        <begin position="1"/>
        <end position="12"/>
    </location>
</feature>
<dbReference type="STRING" id="703135.A0A2A9NP53"/>
<dbReference type="InterPro" id="IPR059215">
    <property type="entry name" value="BRCT2_TopBP1-like"/>
</dbReference>
<dbReference type="GO" id="GO:0007095">
    <property type="term" value="P:mitotic G2 DNA damage checkpoint signaling"/>
    <property type="evidence" value="ECO:0007669"/>
    <property type="project" value="TreeGrafter"/>
</dbReference>
<reference evidence="4 5" key="1">
    <citation type="submission" date="2014-02" db="EMBL/GenBank/DDBJ databases">
        <title>Transposable element dynamics among asymbiotic and ectomycorrhizal Amanita fungi.</title>
        <authorList>
            <consortium name="DOE Joint Genome Institute"/>
            <person name="Hess J."/>
            <person name="Skrede I."/>
            <person name="Wolfe B."/>
            <person name="LaButti K."/>
            <person name="Ohm R.A."/>
            <person name="Grigoriev I.V."/>
            <person name="Pringle A."/>
        </authorList>
    </citation>
    <scope>NUCLEOTIDE SEQUENCE [LARGE SCALE GENOMIC DNA]</scope>
    <source>
        <strain evidence="4 5">SKay4041</strain>
    </source>
</reference>
<dbReference type="SMART" id="SM00292">
    <property type="entry name" value="BRCT"/>
    <property type="match status" value="3"/>
</dbReference>
<feature type="compositionally biased region" description="Polar residues" evidence="2">
    <location>
        <begin position="646"/>
        <end position="656"/>
    </location>
</feature>
<dbReference type="GO" id="GO:0006270">
    <property type="term" value="P:DNA replication initiation"/>
    <property type="evidence" value="ECO:0007669"/>
    <property type="project" value="TreeGrafter"/>
</dbReference>
<feature type="region of interest" description="Disordered" evidence="2">
    <location>
        <begin position="784"/>
        <end position="820"/>
    </location>
</feature>
<dbReference type="Gene3D" id="3.40.50.10190">
    <property type="entry name" value="BRCT domain"/>
    <property type="match status" value="4"/>
</dbReference>